<dbReference type="PANTHER" id="PTHR24171:SF9">
    <property type="entry name" value="ANKYRIN REPEAT DOMAIN-CONTAINING PROTEIN 39"/>
    <property type="match status" value="1"/>
</dbReference>
<dbReference type="PANTHER" id="PTHR24171">
    <property type="entry name" value="ANKYRIN REPEAT DOMAIN-CONTAINING PROTEIN 39-RELATED"/>
    <property type="match status" value="1"/>
</dbReference>
<feature type="domain" description="Single-strand DNA deaminase toxin A-like C-terminal" evidence="5">
    <location>
        <begin position="401"/>
        <end position="460"/>
    </location>
</feature>
<dbReference type="PROSITE" id="PS50088">
    <property type="entry name" value="ANK_REPEAT"/>
    <property type="match status" value="2"/>
</dbReference>
<name>A0A2U3DR64_PURLI</name>
<keyword evidence="2 3" id="KW-0040">ANK repeat</keyword>
<dbReference type="InterPro" id="IPR002110">
    <property type="entry name" value="Ankyrin_rpt"/>
</dbReference>
<evidence type="ECO:0000313" key="6">
    <source>
        <dbReference type="EMBL" id="PWI64739.1"/>
    </source>
</evidence>
<reference evidence="6 7" key="1">
    <citation type="journal article" date="2016" name="Front. Microbiol.">
        <title>Genome and transcriptome sequences reveal the specific parasitism of the nematophagous Purpureocillium lilacinum 36-1.</title>
        <authorList>
            <person name="Xie J."/>
            <person name="Li S."/>
            <person name="Mo C."/>
            <person name="Xiao X."/>
            <person name="Peng D."/>
            <person name="Wang G."/>
            <person name="Xiao Y."/>
        </authorList>
    </citation>
    <scope>NUCLEOTIDE SEQUENCE [LARGE SCALE GENOMIC DNA]</scope>
    <source>
        <strain evidence="6 7">36-1</strain>
    </source>
</reference>
<dbReference type="Proteomes" id="UP000245956">
    <property type="component" value="Unassembled WGS sequence"/>
</dbReference>
<dbReference type="PROSITE" id="PS50297">
    <property type="entry name" value="ANK_REP_REGION"/>
    <property type="match status" value="1"/>
</dbReference>
<gene>
    <name evidence="6" type="ORF">PCL_08604</name>
</gene>
<evidence type="ECO:0000313" key="7">
    <source>
        <dbReference type="Proteomes" id="UP000245956"/>
    </source>
</evidence>
<keyword evidence="1" id="KW-0677">Repeat</keyword>
<protein>
    <recommendedName>
        <fullName evidence="5">Single-strand DNA deaminase toxin A-like C-terminal domain-containing protein</fullName>
    </recommendedName>
</protein>
<feature type="repeat" description="ANK" evidence="3">
    <location>
        <begin position="259"/>
        <end position="291"/>
    </location>
</feature>
<accession>A0A2U3DR64</accession>
<feature type="compositionally biased region" description="Acidic residues" evidence="4">
    <location>
        <begin position="100"/>
        <end position="113"/>
    </location>
</feature>
<dbReference type="Gene3D" id="1.25.40.20">
    <property type="entry name" value="Ankyrin repeat-containing domain"/>
    <property type="match status" value="1"/>
</dbReference>
<proteinExistence type="predicted"/>
<dbReference type="Pfam" id="PF12796">
    <property type="entry name" value="Ank_2"/>
    <property type="match status" value="1"/>
</dbReference>
<dbReference type="Pfam" id="PF24120">
    <property type="entry name" value="SsdA_C"/>
    <property type="match status" value="1"/>
</dbReference>
<dbReference type="AlphaFoldDB" id="A0A2U3DR64"/>
<evidence type="ECO:0000256" key="4">
    <source>
        <dbReference type="SAM" id="MobiDB-lite"/>
    </source>
</evidence>
<evidence type="ECO:0000256" key="1">
    <source>
        <dbReference type="ARBA" id="ARBA00022737"/>
    </source>
</evidence>
<dbReference type="EMBL" id="LCWV01000046">
    <property type="protein sequence ID" value="PWI64739.1"/>
    <property type="molecule type" value="Genomic_DNA"/>
</dbReference>
<feature type="repeat" description="ANK" evidence="3">
    <location>
        <begin position="226"/>
        <end position="258"/>
    </location>
</feature>
<dbReference type="SMART" id="SM00248">
    <property type="entry name" value="ANK"/>
    <property type="match status" value="2"/>
</dbReference>
<evidence type="ECO:0000259" key="5">
    <source>
        <dbReference type="Pfam" id="PF24120"/>
    </source>
</evidence>
<feature type="region of interest" description="Disordered" evidence="4">
    <location>
        <begin position="98"/>
        <end position="154"/>
    </location>
</feature>
<dbReference type="InterPro" id="IPR036770">
    <property type="entry name" value="Ankyrin_rpt-contain_sf"/>
</dbReference>
<sequence length="540" mass="60482">MTTNELSLSSGILDNRGRPIPRALVVEWGSWSVRVVCPYCGRCHHHGPGRLPLTGQIRVAHCGRSPVSYQLFYPFESPAQYSYIVDKEKELFVTVGVELPSDDENDENDESETGEDRNEVWEEDDEVDEAEAPGESGGGSRSPEAGTDDNNHNHLRDLENQVERLAMGEETSEALSFDKSWDELMEDASHRQKLFRSHCISNDLPGVAALLQTYEDDPFVSYKDADGDNCIALAATEGHDEMIQFLQSKGGDLNNVNSRGRTPLMMAALWGRLKVVDYLLDHGADPYAKDRNGQSAYFYSRPSRRMRRLRDKFGHYHESNGASSNRKFITVMLQAYEPATAANGAVISGSSNEVKVSRFINNTTDLGIQIGFYEQLVAYDVPDKSKTVARLDRGPLFSVVSAASGWRTDFAIEHVLDNLLWRDRVLELCQLIGYALPEHDLDQRGWPGSYFASHAEKKLVAFYISQHVILPSALLEAVAISQRSEWMQRDITLQHLEFLGPETPTVPAKIQVSRPVCPDCKLFISHVKEVLGASFEVEHC</sequence>
<evidence type="ECO:0000256" key="3">
    <source>
        <dbReference type="PROSITE-ProRule" id="PRU00023"/>
    </source>
</evidence>
<evidence type="ECO:0000256" key="2">
    <source>
        <dbReference type="ARBA" id="ARBA00023043"/>
    </source>
</evidence>
<organism evidence="6 7">
    <name type="scientific">Purpureocillium lilacinum</name>
    <name type="common">Paecilomyces lilacinus</name>
    <dbReference type="NCBI Taxonomy" id="33203"/>
    <lineage>
        <taxon>Eukaryota</taxon>
        <taxon>Fungi</taxon>
        <taxon>Dikarya</taxon>
        <taxon>Ascomycota</taxon>
        <taxon>Pezizomycotina</taxon>
        <taxon>Sordariomycetes</taxon>
        <taxon>Hypocreomycetidae</taxon>
        <taxon>Hypocreales</taxon>
        <taxon>Ophiocordycipitaceae</taxon>
        <taxon>Purpureocillium</taxon>
    </lineage>
</organism>
<feature type="compositionally biased region" description="Acidic residues" evidence="4">
    <location>
        <begin position="121"/>
        <end position="132"/>
    </location>
</feature>
<comment type="caution">
    <text evidence="6">The sequence shown here is derived from an EMBL/GenBank/DDBJ whole genome shotgun (WGS) entry which is preliminary data.</text>
</comment>
<dbReference type="InterPro" id="IPR057517">
    <property type="entry name" value="SsdA-like_C"/>
</dbReference>
<dbReference type="SUPFAM" id="SSF48403">
    <property type="entry name" value="Ankyrin repeat"/>
    <property type="match status" value="1"/>
</dbReference>